<accession>A0ABU1RR17</accession>
<feature type="transmembrane region" description="Helical" evidence="1">
    <location>
        <begin position="37"/>
        <end position="57"/>
    </location>
</feature>
<sequence>MGKVKQLFQVISYLQYPLLLVALGYVVYPYFAGFEKFWTSINSALIFSGLAISFSTLQDTTKTQNNFSKKIWEDPRKGTLALMVISGTTLLFLALGMFGFFVSKGGILKEVSFGVLMLGLGYVGLLKAAIEMHEHHRIVATAVRPAEPA</sequence>
<keyword evidence="1" id="KW-0472">Membrane</keyword>
<comment type="caution">
    <text evidence="2">The sequence shown here is derived from an EMBL/GenBank/DDBJ whole genome shotgun (WGS) entry which is preliminary data.</text>
</comment>
<keyword evidence="1" id="KW-0812">Transmembrane</keyword>
<feature type="transmembrane region" description="Helical" evidence="1">
    <location>
        <begin position="113"/>
        <end position="130"/>
    </location>
</feature>
<keyword evidence="1" id="KW-1133">Transmembrane helix</keyword>
<evidence type="ECO:0000256" key="1">
    <source>
        <dbReference type="SAM" id="Phobius"/>
    </source>
</evidence>
<feature type="transmembrane region" description="Helical" evidence="1">
    <location>
        <begin position="12"/>
        <end position="31"/>
    </location>
</feature>
<protein>
    <submittedName>
        <fullName evidence="2">Uncharacterized protein</fullName>
    </submittedName>
</protein>
<gene>
    <name evidence="2" type="ORF">J2W94_000823</name>
</gene>
<dbReference type="Proteomes" id="UP001254759">
    <property type="component" value="Unassembled WGS sequence"/>
</dbReference>
<dbReference type="EMBL" id="JAVDTT010000001">
    <property type="protein sequence ID" value="MDR6840559.1"/>
    <property type="molecule type" value="Genomic_DNA"/>
</dbReference>
<organism evidence="2 3">
    <name type="scientific">Pseudoxanthomonas sacheonensis</name>
    <dbReference type="NCBI Taxonomy" id="443615"/>
    <lineage>
        <taxon>Bacteria</taxon>
        <taxon>Pseudomonadati</taxon>
        <taxon>Pseudomonadota</taxon>
        <taxon>Gammaproteobacteria</taxon>
        <taxon>Lysobacterales</taxon>
        <taxon>Lysobacteraceae</taxon>
        <taxon>Pseudoxanthomonas</taxon>
    </lineage>
</organism>
<dbReference type="RefSeq" id="WP_310090458.1">
    <property type="nucleotide sequence ID" value="NZ_JAVDTT010000001.1"/>
</dbReference>
<name>A0ABU1RR17_9GAMM</name>
<evidence type="ECO:0000313" key="3">
    <source>
        <dbReference type="Proteomes" id="UP001254759"/>
    </source>
</evidence>
<keyword evidence="3" id="KW-1185">Reference proteome</keyword>
<reference evidence="2 3" key="1">
    <citation type="submission" date="2023-07" db="EMBL/GenBank/DDBJ databases">
        <title>Sorghum-associated microbial communities from plants grown in Nebraska, USA.</title>
        <authorList>
            <person name="Schachtman D."/>
        </authorList>
    </citation>
    <scope>NUCLEOTIDE SEQUENCE [LARGE SCALE GENOMIC DNA]</scope>
    <source>
        <strain evidence="2 3">BE107</strain>
    </source>
</reference>
<evidence type="ECO:0000313" key="2">
    <source>
        <dbReference type="EMBL" id="MDR6840559.1"/>
    </source>
</evidence>
<proteinExistence type="predicted"/>
<feature type="transmembrane region" description="Helical" evidence="1">
    <location>
        <begin position="78"/>
        <end position="101"/>
    </location>
</feature>